<organism evidence="3 4">
    <name type="scientific">Mucilaginibacter segetis</name>
    <dbReference type="NCBI Taxonomy" id="2793071"/>
    <lineage>
        <taxon>Bacteria</taxon>
        <taxon>Pseudomonadati</taxon>
        <taxon>Bacteroidota</taxon>
        <taxon>Sphingobacteriia</taxon>
        <taxon>Sphingobacteriales</taxon>
        <taxon>Sphingobacteriaceae</taxon>
        <taxon>Mucilaginibacter</taxon>
    </lineage>
</organism>
<dbReference type="RefSeq" id="WP_200063764.1">
    <property type="nucleotide sequence ID" value="NZ_JAEHFW010000001.1"/>
</dbReference>
<evidence type="ECO:0000259" key="1">
    <source>
        <dbReference type="Pfam" id="PF00534"/>
    </source>
</evidence>
<dbReference type="Pfam" id="PF00534">
    <property type="entry name" value="Glycos_transf_1"/>
    <property type="match status" value="1"/>
</dbReference>
<dbReference type="InterPro" id="IPR050194">
    <property type="entry name" value="Glycosyltransferase_grp1"/>
</dbReference>
<proteinExistence type="predicted"/>
<feature type="domain" description="Glycosyl transferase family 1" evidence="1">
    <location>
        <begin position="217"/>
        <end position="377"/>
    </location>
</feature>
<sequence>MTVGLVTPYFPDRKTIDSGIANHCLFLAEGLISAGHKVIVIHIRPRYEDENEEFDEYSINENLIVRTYKVTLTKLTSRLIRSKWAIIDFAVKLKCMLVALKVLNKIIKTFGIDIIETSSYFSLCYFSSFIKIKAPIVVRVSTLFSQMMNEHYPFKSRLMDMIGKMEISFIKRSKYLVTHAKNHAKEVELITRVSSKSFKIIPHGINLSSLNNHTPNPTSALKILYVGRLEYRKGTDILLQAIPVVLKQNPGVQFELIGNDPNKEYQNNFRENNSHEIADKVFFSGKVDNDKLRQAYNDCDIFVAPSRYESFGLIFIEAMSYNKPVIACNVGGVSEIITHRQNGLFARNEDPVDLAKKILQLVNNESLRLKIGNAARQTVEERFTKEMLAKNTVSYYNQILAC</sequence>
<comment type="caution">
    <text evidence="3">The sequence shown here is derived from an EMBL/GenBank/DDBJ whole genome shotgun (WGS) entry which is preliminary data.</text>
</comment>
<name>A0A934PRA7_9SPHI</name>
<dbReference type="CDD" id="cd03801">
    <property type="entry name" value="GT4_PimA-like"/>
    <property type="match status" value="1"/>
</dbReference>
<dbReference type="GO" id="GO:0016758">
    <property type="term" value="F:hexosyltransferase activity"/>
    <property type="evidence" value="ECO:0007669"/>
    <property type="project" value="TreeGrafter"/>
</dbReference>
<dbReference type="Pfam" id="PF13439">
    <property type="entry name" value="Glyco_transf_4"/>
    <property type="match status" value="1"/>
</dbReference>
<dbReference type="Proteomes" id="UP000613193">
    <property type="component" value="Unassembled WGS sequence"/>
</dbReference>
<protein>
    <submittedName>
        <fullName evidence="3">Glycosyltransferase family 4 protein</fullName>
    </submittedName>
</protein>
<evidence type="ECO:0000259" key="2">
    <source>
        <dbReference type="Pfam" id="PF13439"/>
    </source>
</evidence>
<evidence type="ECO:0000313" key="4">
    <source>
        <dbReference type="Proteomes" id="UP000613193"/>
    </source>
</evidence>
<dbReference type="AlphaFoldDB" id="A0A934PRA7"/>
<dbReference type="SUPFAM" id="SSF53756">
    <property type="entry name" value="UDP-Glycosyltransferase/glycogen phosphorylase"/>
    <property type="match status" value="1"/>
</dbReference>
<dbReference type="PANTHER" id="PTHR45947">
    <property type="entry name" value="SULFOQUINOVOSYL TRANSFERASE SQD2"/>
    <property type="match status" value="1"/>
</dbReference>
<dbReference type="InterPro" id="IPR028098">
    <property type="entry name" value="Glyco_trans_4-like_N"/>
</dbReference>
<reference evidence="3" key="1">
    <citation type="submission" date="2020-12" db="EMBL/GenBank/DDBJ databases">
        <title>Bacterial novel species Mucilaginibacter sp. SD-g isolated from soil.</title>
        <authorList>
            <person name="Jung H.-Y."/>
        </authorList>
    </citation>
    <scope>NUCLEOTIDE SEQUENCE</scope>
    <source>
        <strain evidence="3">SD-g</strain>
    </source>
</reference>
<gene>
    <name evidence="3" type="ORF">I5M19_02705</name>
</gene>
<dbReference type="EMBL" id="JAEHFW010000001">
    <property type="protein sequence ID" value="MBK0378197.1"/>
    <property type="molecule type" value="Genomic_DNA"/>
</dbReference>
<evidence type="ECO:0000313" key="3">
    <source>
        <dbReference type="EMBL" id="MBK0378197.1"/>
    </source>
</evidence>
<feature type="domain" description="Glycosyltransferase subfamily 4-like N-terminal" evidence="2">
    <location>
        <begin position="19"/>
        <end position="208"/>
    </location>
</feature>
<keyword evidence="4" id="KW-1185">Reference proteome</keyword>
<dbReference type="Gene3D" id="3.40.50.2000">
    <property type="entry name" value="Glycogen Phosphorylase B"/>
    <property type="match status" value="2"/>
</dbReference>
<dbReference type="PANTHER" id="PTHR45947:SF3">
    <property type="entry name" value="SULFOQUINOVOSYL TRANSFERASE SQD2"/>
    <property type="match status" value="1"/>
</dbReference>
<dbReference type="InterPro" id="IPR001296">
    <property type="entry name" value="Glyco_trans_1"/>
</dbReference>
<accession>A0A934PRA7</accession>